<organism evidence="1 2">
    <name type="scientific">Racocetra persica</name>
    <dbReference type="NCBI Taxonomy" id="160502"/>
    <lineage>
        <taxon>Eukaryota</taxon>
        <taxon>Fungi</taxon>
        <taxon>Fungi incertae sedis</taxon>
        <taxon>Mucoromycota</taxon>
        <taxon>Glomeromycotina</taxon>
        <taxon>Glomeromycetes</taxon>
        <taxon>Diversisporales</taxon>
        <taxon>Gigasporaceae</taxon>
        <taxon>Racocetra</taxon>
    </lineage>
</organism>
<accession>A0ACA9RGH1</accession>
<protein>
    <submittedName>
        <fullName evidence="1">17845_t:CDS:1</fullName>
    </submittedName>
</protein>
<gene>
    <name evidence="1" type="ORF">RPERSI_LOCUS19274</name>
</gene>
<comment type="caution">
    <text evidence="1">The sequence shown here is derived from an EMBL/GenBank/DDBJ whole genome shotgun (WGS) entry which is preliminary data.</text>
</comment>
<name>A0ACA9RGH1_9GLOM</name>
<keyword evidence="2" id="KW-1185">Reference proteome</keyword>
<dbReference type="EMBL" id="CAJVQC010052540">
    <property type="protein sequence ID" value="CAG8791696.1"/>
    <property type="molecule type" value="Genomic_DNA"/>
</dbReference>
<reference evidence="1" key="1">
    <citation type="submission" date="2021-06" db="EMBL/GenBank/DDBJ databases">
        <authorList>
            <person name="Kallberg Y."/>
            <person name="Tangrot J."/>
            <person name="Rosling A."/>
        </authorList>
    </citation>
    <scope>NUCLEOTIDE SEQUENCE</scope>
    <source>
        <strain evidence="1">MA461A</strain>
    </source>
</reference>
<feature type="non-terminal residue" evidence="1">
    <location>
        <position position="1"/>
    </location>
</feature>
<evidence type="ECO:0000313" key="2">
    <source>
        <dbReference type="Proteomes" id="UP000789920"/>
    </source>
</evidence>
<evidence type="ECO:0000313" key="1">
    <source>
        <dbReference type="EMBL" id="CAG8791696.1"/>
    </source>
</evidence>
<proteinExistence type="predicted"/>
<sequence>GAEDLFEDAKSKGQEILGEDFNDTEKRRIDKESHTPEGIQTILKDIPVQRRKLAWDKFFREREGDSRINKDPNGLINKDKIIEVYTTETIVKGQKYPKTTKNINPLKHLAEEVDQAHDFIVKEIDLQTDLDKFPTNEIIEDQRIAYDNGWATPSEIKEGKTNYQNIKNIEVLKIKKQDIDQEIQKVDNLVKQINSYKYLRDLDANQAQIDKQFSELKTDLLPPNKSQQIKEAEKAQRNNLFYYLTDPKDGGLEETTLKKLSSNLQNT</sequence>
<dbReference type="Proteomes" id="UP000789920">
    <property type="component" value="Unassembled WGS sequence"/>
</dbReference>